<gene>
    <name evidence="2" type="ORF">ACFS2C_18310</name>
</gene>
<keyword evidence="3" id="KW-1185">Reference proteome</keyword>
<dbReference type="PANTHER" id="PTHR42759:SF1">
    <property type="entry name" value="MAGNESIUM-CHELATASE SUBUNIT CHLD"/>
    <property type="match status" value="1"/>
</dbReference>
<name>A0ABW5WBN2_9PSEU</name>
<protein>
    <submittedName>
        <fullName evidence="2">AAA family ATPase</fullName>
    </submittedName>
</protein>
<comment type="caution">
    <text evidence="2">The sequence shown here is derived from an EMBL/GenBank/DDBJ whole genome shotgun (WGS) entry which is preliminary data.</text>
</comment>
<organism evidence="2 3">
    <name type="scientific">Prauserella oleivorans</name>
    <dbReference type="NCBI Taxonomy" id="1478153"/>
    <lineage>
        <taxon>Bacteria</taxon>
        <taxon>Bacillati</taxon>
        <taxon>Actinomycetota</taxon>
        <taxon>Actinomycetes</taxon>
        <taxon>Pseudonocardiales</taxon>
        <taxon>Pseudonocardiaceae</taxon>
        <taxon>Prauserella</taxon>
    </lineage>
</organism>
<dbReference type="SUPFAM" id="SSF52540">
    <property type="entry name" value="P-loop containing nucleoside triphosphate hydrolases"/>
    <property type="match status" value="1"/>
</dbReference>
<evidence type="ECO:0000259" key="1">
    <source>
        <dbReference type="SMART" id="SM00382"/>
    </source>
</evidence>
<evidence type="ECO:0000313" key="3">
    <source>
        <dbReference type="Proteomes" id="UP001597478"/>
    </source>
</evidence>
<dbReference type="Gene3D" id="3.40.50.300">
    <property type="entry name" value="P-loop containing nucleotide triphosphate hydrolases"/>
    <property type="match status" value="1"/>
</dbReference>
<dbReference type="InterPro" id="IPR011704">
    <property type="entry name" value="ATPase_dyneun-rel_AAA"/>
</dbReference>
<dbReference type="PANTHER" id="PTHR42759">
    <property type="entry name" value="MOXR FAMILY PROTEIN"/>
    <property type="match status" value="1"/>
</dbReference>
<evidence type="ECO:0000313" key="2">
    <source>
        <dbReference type="EMBL" id="MFD2801348.1"/>
    </source>
</evidence>
<dbReference type="EMBL" id="JBHUOF010000026">
    <property type="protein sequence ID" value="MFD2801348.1"/>
    <property type="molecule type" value="Genomic_DNA"/>
</dbReference>
<feature type="domain" description="AAA+ ATPase" evidence="1">
    <location>
        <begin position="35"/>
        <end position="277"/>
    </location>
</feature>
<dbReference type="Pfam" id="PF07728">
    <property type="entry name" value="AAA_5"/>
    <property type="match status" value="1"/>
</dbReference>
<dbReference type="InterPro" id="IPR003593">
    <property type="entry name" value="AAA+_ATPase"/>
</dbReference>
<dbReference type="RefSeq" id="WP_377393781.1">
    <property type="nucleotide sequence ID" value="NZ_JBHSAN010000043.1"/>
</dbReference>
<sequence length="297" mass="32140">MAEPADVAALVRALGDAGYLTGDALATALFLAVRMRQPILLEGEPGVGKTEAAKALARALDTPLIRLQCYEGLAAADALYEWNYPRQLLAIRLAEARGGPLAESDLFTDDYLLRKPLLAAIDHPGPRPAVLLIDEVDRADDEFEAFLLELLAEAAVTIPELGTRHAVVPPIAVLTSNRTRELHDALKRRCLYHWIAYPDVDRVAAIIRLRVPDAAEWLADRVARAVSRLRELRLYKPPGVAEAIDWASALHVLGVTDLDAGALRHTLSAVLKYEEDRHAAEAAGLAEAAGDAHRGGG</sequence>
<dbReference type="SMART" id="SM00382">
    <property type="entry name" value="AAA"/>
    <property type="match status" value="1"/>
</dbReference>
<proteinExistence type="predicted"/>
<dbReference type="InterPro" id="IPR050764">
    <property type="entry name" value="CbbQ/NirQ/NorQ/GpvN"/>
</dbReference>
<accession>A0ABW5WBN2</accession>
<dbReference type="CDD" id="cd00009">
    <property type="entry name" value="AAA"/>
    <property type="match status" value="1"/>
</dbReference>
<dbReference type="Proteomes" id="UP001597478">
    <property type="component" value="Unassembled WGS sequence"/>
</dbReference>
<reference evidence="3" key="1">
    <citation type="journal article" date="2019" name="Int. J. Syst. Evol. Microbiol.">
        <title>The Global Catalogue of Microorganisms (GCM) 10K type strain sequencing project: providing services to taxonomists for standard genome sequencing and annotation.</title>
        <authorList>
            <consortium name="The Broad Institute Genomics Platform"/>
            <consortium name="The Broad Institute Genome Sequencing Center for Infectious Disease"/>
            <person name="Wu L."/>
            <person name="Ma J."/>
        </authorList>
    </citation>
    <scope>NUCLEOTIDE SEQUENCE [LARGE SCALE GENOMIC DNA]</scope>
    <source>
        <strain evidence="3">IBRC-M 10906</strain>
    </source>
</reference>
<dbReference type="InterPro" id="IPR027417">
    <property type="entry name" value="P-loop_NTPase"/>
</dbReference>